<gene>
    <name evidence="4" type="ORF">N186_09295</name>
</gene>
<dbReference type="InterPro" id="IPR051619">
    <property type="entry name" value="TypeII_TA_RNase_PINc/VapC"/>
</dbReference>
<dbReference type="PANTHER" id="PTHR35901">
    <property type="entry name" value="RIBONUCLEASE VAPC3"/>
    <property type="match status" value="1"/>
</dbReference>
<evidence type="ECO:0000256" key="2">
    <source>
        <dbReference type="SAM" id="Phobius"/>
    </source>
</evidence>
<dbReference type="Gene3D" id="3.40.50.1010">
    <property type="entry name" value="5'-nuclease"/>
    <property type="match status" value="1"/>
</dbReference>
<proteinExistence type="predicted"/>
<evidence type="ECO:0000313" key="5">
    <source>
        <dbReference type="Proteomes" id="UP000015543"/>
    </source>
</evidence>
<dbReference type="KEGG" id="thb:N186_09295"/>
<evidence type="ECO:0000256" key="1">
    <source>
        <dbReference type="ARBA" id="ARBA00022842"/>
    </source>
</evidence>
<dbReference type="AlphaFoldDB" id="S5ZA02"/>
<dbReference type="SUPFAM" id="SSF88723">
    <property type="entry name" value="PIN domain-like"/>
    <property type="match status" value="1"/>
</dbReference>
<evidence type="ECO:0000259" key="3">
    <source>
        <dbReference type="Pfam" id="PF01850"/>
    </source>
</evidence>
<dbReference type="HOGENOM" id="CLU_121774_5_0_2"/>
<organism evidence="4 5">
    <name type="scientific">Thermofilum adornatum</name>
    <dbReference type="NCBI Taxonomy" id="1365176"/>
    <lineage>
        <taxon>Archaea</taxon>
        <taxon>Thermoproteota</taxon>
        <taxon>Thermoprotei</taxon>
        <taxon>Thermofilales</taxon>
        <taxon>Thermofilaceae</taxon>
        <taxon>Thermofilum</taxon>
    </lineage>
</organism>
<dbReference type="OrthoDB" id="168412at2157"/>
<feature type="transmembrane region" description="Helical" evidence="2">
    <location>
        <begin position="25"/>
        <end position="44"/>
    </location>
</feature>
<keyword evidence="2" id="KW-1133">Transmembrane helix</keyword>
<dbReference type="PATRIC" id="fig|1365176.7.peg.1843"/>
<dbReference type="InterPro" id="IPR029060">
    <property type="entry name" value="PIN-like_dom_sf"/>
</dbReference>
<feature type="domain" description="PIN" evidence="3">
    <location>
        <begin position="4"/>
        <end position="120"/>
    </location>
</feature>
<dbReference type="InterPro" id="IPR002716">
    <property type="entry name" value="PIN_dom"/>
</dbReference>
<keyword evidence="1" id="KW-0460">Magnesium</keyword>
<dbReference type="Pfam" id="PF01850">
    <property type="entry name" value="PIN"/>
    <property type="match status" value="1"/>
</dbReference>
<reference evidence="4 5" key="1">
    <citation type="journal article" date="2013" name="Genome Announc.">
        <title>Complete Genomic Sequence of 'Thermofilum adornatus' Strain 1910bT, a Hyperthermophilic Anaerobic Organotrophic Crenarchaeon.</title>
        <authorList>
            <person name="Dominova I.N."/>
            <person name="Kublanov I.V."/>
            <person name="Podosokorskaya O.A."/>
            <person name="Derbikova K.S."/>
            <person name="Patrushev M.V."/>
            <person name="Toshchakov S.V."/>
        </authorList>
    </citation>
    <scope>NUCLEOTIDE SEQUENCE [LARGE SCALE GENOMIC DNA]</scope>
    <source>
        <strain evidence="5">1910b</strain>
    </source>
</reference>
<dbReference type="InterPro" id="IPR044153">
    <property type="entry name" value="PIN_Pae0151-like"/>
</dbReference>
<keyword evidence="5" id="KW-1185">Reference proteome</keyword>
<dbReference type="CDD" id="cd09873">
    <property type="entry name" value="PIN_Pae0151-like"/>
    <property type="match status" value="1"/>
</dbReference>
<name>S5ZA02_9CREN</name>
<dbReference type="GeneID" id="16574501"/>
<evidence type="ECO:0000313" key="4">
    <source>
        <dbReference type="EMBL" id="AGT36195.1"/>
    </source>
</evidence>
<dbReference type="EMBL" id="CP006646">
    <property type="protein sequence ID" value="AGT36195.1"/>
    <property type="molecule type" value="Genomic_DNA"/>
</dbReference>
<dbReference type="Proteomes" id="UP000015543">
    <property type="component" value="Chromosome"/>
</dbReference>
<dbReference type="eggNOG" id="arCOG00729">
    <property type="taxonomic scope" value="Archaea"/>
</dbReference>
<accession>S5ZA02</accession>
<protein>
    <recommendedName>
        <fullName evidence="3">PIN domain-containing protein</fullName>
    </recommendedName>
</protein>
<keyword evidence="2" id="KW-0472">Membrane</keyword>
<sequence length="137" mass="15835">MVEYLLDASALYPLMLKMKDKLFDYLNLFVVLDLTVYEIGNVIWKESRVGRVRAPKALAIAFAEVFREVKVVRLRDEETADVLELALAEEITFYDAAYLYAARKLRLRLVTEDSDLKKYPESVGLEELVAGLERSRR</sequence>
<dbReference type="RefSeq" id="WP_020963502.1">
    <property type="nucleotide sequence ID" value="NC_022093.1"/>
</dbReference>
<dbReference type="PANTHER" id="PTHR35901:SF1">
    <property type="entry name" value="EXONUCLEASE VAPC9"/>
    <property type="match status" value="1"/>
</dbReference>
<keyword evidence="2" id="KW-0812">Transmembrane</keyword>